<evidence type="ECO:0000259" key="2">
    <source>
        <dbReference type="PROSITE" id="PS50113"/>
    </source>
</evidence>
<feature type="non-terminal residue" evidence="3">
    <location>
        <position position="1"/>
    </location>
</feature>
<sequence length="286" mass="32468">IWVFIHPVSLTESLEGINLLVDIREAVQVAQLKFFRADRTVLDLELVSISYSHKGNLAILSVGRDITEAKRAQEKLRASLQEKEILLREIHHRVKNNIQVISSLLRLQSRYVGQKSLEDLFAESQNRLLAMALVHEKLYVSKDLARIDFKPYVDSLASHLFQVFGVSKSQITLQKNTEKVLLPLDLAIPCGLVINEIISNCLKHAFPKEQPGVIHLSLMSIDGMTELTIRDNGIGLPEATGYDDYQTLGMRLIQTLVRQLKGDMDIERSGGTSFRIKFPHKPYEYH</sequence>
<dbReference type="InterPro" id="IPR011495">
    <property type="entry name" value="Sig_transdc_His_kin_sub2_dim/P"/>
</dbReference>
<comment type="caution">
    <text evidence="3">The sequence shown here is derived from an EMBL/GenBank/DDBJ whole genome shotgun (WGS) entry which is preliminary data.</text>
</comment>
<dbReference type="EMBL" id="JACRDE010000522">
    <property type="protein sequence ID" value="MBI5251766.1"/>
    <property type="molecule type" value="Genomic_DNA"/>
</dbReference>
<dbReference type="Pfam" id="PF07568">
    <property type="entry name" value="HisKA_2"/>
    <property type="match status" value="1"/>
</dbReference>
<dbReference type="AlphaFoldDB" id="A0A9D6V479"/>
<name>A0A9D6V479_9BACT</name>
<accession>A0A9D6V479</accession>
<evidence type="ECO:0000259" key="1">
    <source>
        <dbReference type="PROSITE" id="PS50109"/>
    </source>
</evidence>
<protein>
    <recommendedName>
        <fullName evidence="5">Histidine kinase</fullName>
    </recommendedName>
</protein>
<dbReference type="PROSITE" id="PS50113">
    <property type="entry name" value="PAC"/>
    <property type="match status" value="1"/>
</dbReference>
<gene>
    <name evidence="3" type="ORF">HY912_19915</name>
</gene>
<evidence type="ECO:0000313" key="4">
    <source>
        <dbReference type="Proteomes" id="UP000807825"/>
    </source>
</evidence>
<dbReference type="SUPFAM" id="SSF55874">
    <property type="entry name" value="ATPase domain of HSP90 chaperone/DNA topoisomerase II/histidine kinase"/>
    <property type="match status" value="1"/>
</dbReference>
<organism evidence="3 4">
    <name type="scientific">Desulfomonile tiedjei</name>
    <dbReference type="NCBI Taxonomy" id="2358"/>
    <lineage>
        <taxon>Bacteria</taxon>
        <taxon>Pseudomonadati</taxon>
        <taxon>Thermodesulfobacteriota</taxon>
        <taxon>Desulfomonilia</taxon>
        <taxon>Desulfomonilales</taxon>
        <taxon>Desulfomonilaceae</taxon>
        <taxon>Desulfomonile</taxon>
    </lineage>
</organism>
<dbReference type="SUPFAM" id="SSF55785">
    <property type="entry name" value="PYP-like sensor domain (PAS domain)"/>
    <property type="match status" value="1"/>
</dbReference>
<dbReference type="PROSITE" id="PS50109">
    <property type="entry name" value="HIS_KIN"/>
    <property type="match status" value="1"/>
</dbReference>
<feature type="domain" description="PAC" evidence="2">
    <location>
        <begin position="28"/>
        <end position="78"/>
    </location>
</feature>
<dbReference type="SMART" id="SM00387">
    <property type="entry name" value="HATPase_c"/>
    <property type="match status" value="1"/>
</dbReference>
<dbReference type="Pfam" id="PF02518">
    <property type="entry name" value="HATPase_c"/>
    <property type="match status" value="1"/>
</dbReference>
<dbReference type="InterPro" id="IPR036890">
    <property type="entry name" value="HATPase_C_sf"/>
</dbReference>
<dbReference type="InterPro" id="IPR035965">
    <property type="entry name" value="PAS-like_dom_sf"/>
</dbReference>
<dbReference type="InterPro" id="IPR005467">
    <property type="entry name" value="His_kinase_dom"/>
</dbReference>
<feature type="domain" description="Histidine kinase" evidence="1">
    <location>
        <begin position="89"/>
        <end position="282"/>
    </location>
</feature>
<dbReference type="InterPro" id="IPR000700">
    <property type="entry name" value="PAS-assoc_C"/>
</dbReference>
<dbReference type="PANTHER" id="PTHR43065:SF23">
    <property type="entry name" value="SENSOR HISTIDINE KINASE PDTAS"/>
    <property type="match status" value="1"/>
</dbReference>
<evidence type="ECO:0008006" key="5">
    <source>
        <dbReference type="Google" id="ProtNLM"/>
    </source>
</evidence>
<dbReference type="InterPro" id="IPR003594">
    <property type="entry name" value="HATPase_dom"/>
</dbReference>
<reference evidence="3" key="1">
    <citation type="submission" date="2020-07" db="EMBL/GenBank/DDBJ databases">
        <title>Huge and variable diversity of episymbiotic CPR bacteria and DPANN archaea in groundwater ecosystems.</title>
        <authorList>
            <person name="He C.Y."/>
            <person name="Keren R."/>
            <person name="Whittaker M."/>
            <person name="Farag I.F."/>
            <person name="Doudna J."/>
            <person name="Cate J.H.D."/>
            <person name="Banfield J.F."/>
        </authorList>
    </citation>
    <scope>NUCLEOTIDE SEQUENCE</scope>
    <source>
        <strain evidence="3">NC_groundwater_1664_Pr3_B-0.1um_52_9</strain>
    </source>
</reference>
<dbReference type="Gene3D" id="3.30.565.10">
    <property type="entry name" value="Histidine kinase-like ATPase, C-terminal domain"/>
    <property type="match status" value="1"/>
</dbReference>
<dbReference type="Proteomes" id="UP000807825">
    <property type="component" value="Unassembled WGS sequence"/>
</dbReference>
<evidence type="ECO:0000313" key="3">
    <source>
        <dbReference type="EMBL" id="MBI5251766.1"/>
    </source>
</evidence>
<proteinExistence type="predicted"/>
<dbReference type="PANTHER" id="PTHR43065">
    <property type="entry name" value="SENSOR HISTIDINE KINASE"/>
    <property type="match status" value="1"/>
</dbReference>
<dbReference type="Gene3D" id="3.30.450.20">
    <property type="entry name" value="PAS domain"/>
    <property type="match status" value="1"/>
</dbReference>